<dbReference type="Pfam" id="PF02578">
    <property type="entry name" value="Cu-oxidase_4"/>
    <property type="match status" value="1"/>
</dbReference>
<protein>
    <recommendedName>
        <fullName evidence="11">Purine nucleoside phosphorylase</fullName>
    </recommendedName>
</protein>
<comment type="catalytic activity">
    <reaction evidence="9">
        <text>adenosine + phosphate = alpha-D-ribose 1-phosphate + adenine</text>
        <dbReference type="Rhea" id="RHEA:27642"/>
        <dbReference type="ChEBI" id="CHEBI:16335"/>
        <dbReference type="ChEBI" id="CHEBI:16708"/>
        <dbReference type="ChEBI" id="CHEBI:43474"/>
        <dbReference type="ChEBI" id="CHEBI:57720"/>
        <dbReference type="EC" id="2.4.2.1"/>
    </reaction>
    <physiologicalReaction direction="left-to-right" evidence="9">
        <dbReference type="Rhea" id="RHEA:27643"/>
    </physiologicalReaction>
</comment>
<dbReference type="Proteomes" id="UP000474676">
    <property type="component" value="Unassembled WGS sequence"/>
</dbReference>
<evidence type="ECO:0000256" key="11">
    <source>
        <dbReference type="RuleBase" id="RU361274"/>
    </source>
</evidence>
<evidence type="ECO:0000256" key="1">
    <source>
        <dbReference type="ARBA" id="ARBA00000553"/>
    </source>
</evidence>
<evidence type="ECO:0000313" key="12">
    <source>
        <dbReference type="EMBL" id="MST52024.1"/>
    </source>
</evidence>
<comment type="caution">
    <text evidence="12">The sequence shown here is derived from an EMBL/GenBank/DDBJ whole genome shotgun (WGS) entry which is preliminary data.</text>
</comment>
<comment type="catalytic activity">
    <reaction evidence="8">
        <text>adenosine + H2O + H(+) = inosine + NH4(+)</text>
        <dbReference type="Rhea" id="RHEA:24408"/>
        <dbReference type="ChEBI" id="CHEBI:15377"/>
        <dbReference type="ChEBI" id="CHEBI:15378"/>
        <dbReference type="ChEBI" id="CHEBI:16335"/>
        <dbReference type="ChEBI" id="CHEBI:17596"/>
        <dbReference type="ChEBI" id="CHEBI:28938"/>
        <dbReference type="EC" id="3.5.4.4"/>
    </reaction>
    <physiologicalReaction direction="left-to-right" evidence="8">
        <dbReference type="Rhea" id="RHEA:24409"/>
    </physiologicalReaction>
</comment>
<evidence type="ECO:0000256" key="6">
    <source>
        <dbReference type="ARBA" id="ARBA00022801"/>
    </source>
</evidence>
<dbReference type="SUPFAM" id="SSF64438">
    <property type="entry name" value="CNF1/YfiH-like putative cysteine hydrolases"/>
    <property type="match status" value="1"/>
</dbReference>
<evidence type="ECO:0000256" key="8">
    <source>
        <dbReference type="ARBA" id="ARBA00047989"/>
    </source>
</evidence>
<keyword evidence="7" id="KW-0862">Zinc</keyword>
<dbReference type="InterPro" id="IPR038371">
    <property type="entry name" value="Cu_polyphenol_OxRdtase_sf"/>
</dbReference>
<sequence length="324" mass="36461">MAEYFCRMSKSRKSLCSGGAARKDPRTLSAVNTRRPGMIPQKTENYEMHRRGEACYLTFPQLDRYQELRHLFTTRCGGFSEGPCATWNLGFGLGNDPDTPENRARNIGVLAECMGICPENLVFTWQTHTTNIRNVTEEDRGCGATRERTYQDVDGLVTDCRGVALVTLHADCNPIYFYDPRRHVIGLAHSGWRGTLDGIGSRMVDKMQSDYGCNPGDLICGIGPSLCRNCFEVDADVAELFAGRYGDFSEFSRYDGGRNKYYIDLWELIRRQLTSAGVRRENVACMELCTKENTDVFFSHRGQGGKRGLMAACMMLTPPEQEEV</sequence>
<evidence type="ECO:0000313" key="13">
    <source>
        <dbReference type="Proteomes" id="UP000474676"/>
    </source>
</evidence>
<comment type="catalytic activity">
    <reaction evidence="1">
        <text>inosine + phosphate = alpha-D-ribose 1-phosphate + hypoxanthine</text>
        <dbReference type="Rhea" id="RHEA:27646"/>
        <dbReference type="ChEBI" id="CHEBI:17368"/>
        <dbReference type="ChEBI" id="CHEBI:17596"/>
        <dbReference type="ChEBI" id="CHEBI:43474"/>
        <dbReference type="ChEBI" id="CHEBI:57720"/>
        <dbReference type="EC" id="2.4.2.1"/>
    </reaction>
    <physiologicalReaction direction="left-to-right" evidence="1">
        <dbReference type="Rhea" id="RHEA:27647"/>
    </physiologicalReaction>
</comment>
<evidence type="ECO:0000256" key="9">
    <source>
        <dbReference type="ARBA" id="ARBA00048968"/>
    </source>
</evidence>
<evidence type="ECO:0000256" key="7">
    <source>
        <dbReference type="ARBA" id="ARBA00022833"/>
    </source>
</evidence>
<evidence type="ECO:0000256" key="4">
    <source>
        <dbReference type="ARBA" id="ARBA00022679"/>
    </source>
</evidence>
<evidence type="ECO:0000256" key="10">
    <source>
        <dbReference type="ARBA" id="ARBA00049893"/>
    </source>
</evidence>
<dbReference type="GO" id="GO:0005507">
    <property type="term" value="F:copper ion binding"/>
    <property type="evidence" value="ECO:0007669"/>
    <property type="project" value="TreeGrafter"/>
</dbReference>
<organism evidence="12 13">
    <name type="scientific">Hornefia butyriciproducens</name>
    <dbReference type="NCBI Taxonomy" id="2652293"/>
    <lineage>
        <taxon>Bacteria</taxon>
        <taxon>Bacillati</taxon>
        <taxon>Bacillota</taxon>
        <taxon>Clostridia</taxon>
        <taxon>Peptostreptococcales</taxon>
        <taxon>Anaerovoracaceae</taxon>
        <taxon>Hornefia</taxon>
    </lineage>
</organism>
<keyword evidence="4" id="KW-0808">Transferase</keyword>
<dbReference type="GO" id="GO:0016787">
    <property type="term" value="F:hydrolase activity"/>
    <property type="evidence" value="ECO:0007669"/>
    <property type="project" value="UniProtKB-KW"/>
</dbReference>
<accession>A0A6L5Y5D3</accession>
<reference evidence="12 13" key="1">
    <citation type="submission" date="2019-08" db="EMBL/GenBank/DDBJ databases">
        <title>In-depth cultivation of the pig gut microbiome towards novel bacterial diversity and tailored functional studies.</title>
        <authorList>
            <person name="Wylensek D."/>
            <person name="Hitch T.C.A."/>
            <person name="Clavel T."/>
        </authorList>
    </citation>
    <scope>NUCLEOTIDE SEQUENCE [LARGE SCALE GENOMIC DNA]</scope>
    <source>
        <strain evidence="12 13">WCA-MUC-591-APC-3H</strain>
    </source>
</reference>
<dbReference type="EMBL" id="VUMZ01000005">
    <property type="protein sequence ID" value="MST52024.1"/>
    <property type="molecule type" value="Genomic_DNA"/>
</dbReference>
<name>A0A6L5Y5D3_9FIRM</name>
<gene>
    <name evidence="12" type="primary">pgeF</name>
    <name evidence="12" type="ORF">FYJ64_06835</name>
</gene>
<keyword evidence="6" id="KW-0378">Hydrolase</keyword>
<dbReference type="NCBIfam" id="TIGR00726">
    <property type="entry name" value="peptidoglycan editing factor PgeF"/>
    <property type="match status" value="1"/>
</dbReference>
<dbReference type="Gene3D" id="3.60.140.10">
    <property type="entry name" value="CNF1/YfiH-like putative cysteine hydrolases"/>
    <property type="match status" value="1"/>
</dbReference>
<keyword evidence="5" id="KW-0479">Metal-binding</keyword>
<dbReference type="AlphaFoldDB" id="A0A6L5Y5D3"/>
<comment type="catalytic activity">
    <reaction evidence="10">
        <text>S-methyl-5'-thioadenosine + phosphate = 5-(methylsulfanyl)-alpha-D-ribose 1-phosphate + adenine</text>
        <dbReference type="Rhea" id="RHEA:11852"/>
        <dbReference type="ChEBI" id="CHEBI:16708"/>
        <dbReference type="ChEBI" id="CHEBI:17509"/>
        <dbReference type="ChEBI" id="CHEBI:43474"/>
        <dbReference type="ChEBI" id="CHEBI:58533"/>
        <dbReference type="EC" id="2.4.2.28"/>
    </reaction>
    <physiologicalReaction direction="left-to-right" evidence="10">
        <dbReference type="Rhea" id="RHEA:11853"/>
    </physiologicalReaction>
</comment>
<proteinExistence type="inferred from homology"/>
<dbReference type="PANTHER" id="PTHR30616:SF2">
    <property type="entry name" value="PURINE NUCLEOSIDE PHOSPHORYLASE LACC1"/>
    <property type="match status" value="1"/>
</dbReference>
<dbReference type="PANTHER" id="PTHR30616">
    <property type="entry name" value="UNCHARACTERIZED PROTEIN YFIH"/>
    <property type="match status" value="1"/>
</dbReference>
<evidence type="ECO:0000256" key="2">
    <source>
        <dbReference type="ARBA" id="ARBA00003215"/>
    </source>
</evidence>
<evidence type="ECO:0000256" key="5">
    <source>
        <dbReference type="ARBA" id="ARBA00022723"/>
    </source>
</evidence>
<keyword evidence="13" id="KW-1185">Reference proteome</keyword>
<comment type="function">
    <text evidence="2">Purine nucleoside enzyme that catalyzes the phosphorolysis of adenosine and inosine nucleosides, yielding D-ribose 1-phosphate and the respective free bases, adenine and hypoxanthine. Also catalyzes the phosphorolysis of S-methyl-5'-thioadenosine into adenine and S-methyl-5-thio-alpha-D-ribose 1-phosphate. Also has adenosine deaminase activity.</text>
</comment>
<evidence type="ECO:0000256" key="3">
    <source>
        <dbReference type="ARBA" id="ARBA00007353"/>
    </source>
</evidence>
<dbReference type="InterPro" id="IPR003730">
    <property type="entry name" value="Cu_polyphenol_OxRdtase"/>
</dbReference>
<dbReference type="InterPro" id="IPR011324">
    <property type="entry name" value="Cytotoxic_necrot_fac-like_cat"/>
</dbReference>
<comment type="similarity">
    <text evidence="3 11">Belongs to the purine nucleoside phosphorylase YfiH/LACC1 family.</text>
</comment>
<dbReference type="GO" id="GO:0017061">
    <property type="term" value="F:S-methyl-5-thioadenosine phosphorylase activity"/>
    <property type="evidence" value="ECO:0007669"/>
    <property type="project" value="UniProtKB-EC"/>
</dbReference>
<dbReference type="CDD" id="cd16833">
    <property type="entry name" value="YfiH"/>
    <property type="match status" value="1"/>
</dbReference>